<proteinExistence type="predicted"/>
<dbReference type="AlphaFoldDB" id="A0A3P6FT09"/>
<protein>
    <submittedName>
        <fullName evidence="1">Uncharacterized protein</fullName>
    </submittedName>
</protein>
<accession>A0A3P6FT09</accession>
<name>A0A3P6FT09_BRAOL</name>
<evidence type="ECO:0000313" key="1">
    <source>
        <dbReference type="EMBL" id="VDD61443.1"/>
    </source>
</evidence>
<organism evidence="1">
    <name type="scientific">Brassica oleracea</name>
    <name type="common">Wild cabbage</name>
    <dbReference type="NCBI Taxonomy" id="3712"/>
    <lineage>
        <taxon>Eukaryota</taxon>
        <taxon>Viridiplantae</taxon>
        <taxon>Streptophyta</taxon>
        <taxon>Embryophyta</taxon>
        <taxon>Tracheophyta</taxon>
        <taxon>Spermatophyta</taxon>
        <taxon>Magnoliopsida</taxon>
        <taxon>eudicotyledons</taxon>
        <taxon>Gunneridae</taxon>
        <taxon>Pentapetalae</taxon>
        <taxon>rosids</taxon>
        <taxon>malvids</taxon>
        <taxon>Brassicales</taxon>
        <taxon>Brassicaceae</taxon>
        <taxon>Brassiceae</taxon>
        <taxon>Brassica</taxon>
    </lineage>
</organism>
<dbReference type="EMBL" id="LR031880">
    <property type="protein sequence ID" value="VDD61443.1"/>
    <property type="molecule type" value="Genomic_DNA"/>
</dbReference>
<sequence>MTGKKQLMDTRNQRRRKSSLHSELQAFVWAAQNMFVTQLARTSEWTAKT</sequence>
<reference evidence="1" key="1">
    <citation type="submission" date="2018-11" db="EMBL/GenBank/DDBJ databases">
        <authorList>
            <consortium name="Genoscope - CEA"/>
            <person name="William W."/>
        </authorList>
    </citation>
    <scope>NUCLEOTIDE SEQUENCE</scope>
</reference>
<gene>
    <name evidence="1" type="ORF">BOLC6T36896H</name>
</gene>